<accession>A0A168BZK5</accession>
<proteinExistence type="predicted"/>
<gene>
    <name evidence="1" type="ORF">AAL_04247</name>
</gene>
<dbReference type="Proteomes" id="UP000078544">
    <property type="component" value="Unassembled WGS sequence"/>
</dbReference>
<sequence length="173" mass="19924">MIIIYDKEDYKDGDSSVPFLDRDLFYIRHERTAAGDKTETQKWVDNNNYVPDPNGDDKVYKHYVPYNEIFKVINDRVVKSNSRRQFIEWLENVAANKLGIENRSITGRQQISRFDYDEAADHYVSSICDWQENIFRGASDGDGGGMKKDTPKDSDLAKKVRAAEEKLFAALAT</sequence>
<dbReference type="EMBL" id="AZGY01000008">
    <property type="protein sequence ID" value="KZZ95951.1"/>
    <property type="molecule type" value="Genomic_DNA"/>
</dbReference>
<comment type="caution">
    <text evidence="1">The sequence shown here is derived from an EMBL/GenBank/DDBJ whole genome shotgun (WGS) entry which is preliminary data.</text>
</comment>
<keyword evidence="2" id="KW-1185">Reference proteome</keyword>
<protein>
    <submittedName>
        <fullName evidence="1">Uncharacterized protein</fullName>
    </submittedName>
</protein>
<name>A0A168BZK5_9HYPO</name>
<evidence type="ECO:0000313" key="2">
    <source>
        <dbReference type="Proteomes" id="UP000078544"/>
    </source>
</evidence>
<dbReference type="AlphaFoldDB" id="A0A168BZK5"/>
<organism evidence="1 2">
    <name type="scientific">Moelleriella libera RCEF 2490</name>
    <dbReference type="NCBI Taxonomy" id="1081109"/>
    <lineage>
        <taxon>Eukaryota</taxon>
        <taxon>Fungi</taxon>
        <taxon>Dikarya</taxon>
        <taxon>Ascomycota</taxon>
        <taxon>Pezizomycotina</taxon>
        <taxon>Sordariomycetes</taxon>
        <taxon>Hypocreomycetidae</taxon>
        <taxon>Hypocreales</taxon>
        <taxon>Clavicipitaceae</taxon>
        <taxon>Moelleriella</taxon>
    </lineage>
</organism>
<reference evidence="1 2" key="1">
    <citation type="journal article" date="2016" name="Genome Biol. Evol.">
        <title>Divergent and convergent evolution of fungal pathogenicity.</title>
        <authorList>
            <person name="Shang Y."/>
            <person name="Xiao G."/>
            <person name="Zheng P."/>
            <person name="Cen K."/>
            <person name="Zhan S."/>
            <person name="Wang C."/>
        </authorList>
    </citation>
    <scope>NUCLEOTIDE SEQUENCE [LARGE SCALE GENOMIC DNA]</scope>
    <source>
        <strain evidence="1 2">RCEF 2490</strain>
    </source>
</reference>
<evidence type="ECO:0000313" key="1">
    <source>
        <dbReference type="EMBL" id="KZZ95951.1"/>
    </source>
</evidence>